<dbReference type="PANTHER" id="PTHR34701">
    <property type="entry name" value="TRANSCRIPTIONAL REGULATOR MRAZ"/>
    <property type="match status" value="1"/>
</dbReference>
<dbReference type="CDD" id="cd16320">
    <property type="entry name" value="MraZ_N"/>
    <property type="match status" value="1"/>
</dbReference>
<dbReference type="Gene3D" id="3.40.1550.20">
    <property type="entry name" value="Transcriptional regulator MraZ domain"/>
    <property type="match status" value="1"/>
</dbReference>
<evidence type="ECO:0000256" key="2">
    <source>
        <dbReference type="ARBA" id="ARBA00022490"/>
    </source>
</evidence>
<dbReference type="InterPro" id="IPR035644">
    <property type="entry name" value="MraZ_C"/>
</dbReference>
<proteinExistence type="inferred from homology"/>
<dbReference type="HAMAP" id="MF_01008">
    <property type="entry name" value="MraZ"/>
    <property type="match status" value="1"/>
</dbReference>
<sequence>MFAGEFPCKLDDKGRFAMPASLREYFAIPGNLEVKKAVLVKSLQERCLWLFPLHHWYTLLEMQRQRLNERESRLFMHYVVSDVVEAEIDRASRVLVPRKLREHAGIGEDVVLVGMYDRLEIWGSEAWVTHLSELEEEHEMSLGKVLSMPSIKPSFPGVTTAP</sequence>
<keyword evidence="5 7" id="KW-0238">DNA-binding</keyword>
<accession>A0A937W1R7</accession>
<dbReference type="GO" id="GO:0000976">
    <property type="term" value="F:transcription cis-regulatory region binding"/>
    <property type="evidence" value="ECO:0007669"/>
    <property type="project" value="TreeGrafter"/>
</dbReference>
<dbReference type="InterPro" id="IPR035642">
    <property type="entry name" value="MraZ_N"/>
</dbReference>
<dbReference type="AlphaFoldDB" id="A0A937W1R7"/>
<comment type="subcellular location">
    <subcellularLocation>
        <location evidence="7">Cytoplasm</location>
        <location evidence="7">Nucleoid</location>
    </subcellularLocation>
</comment>
<keyword evidence="2 7" id="KW-0963">Cytoplasm</keyword>
<comment type="subunit">
    <text evidence="7">Forms oligomers.</text>
</comment>
<comment type="caution">
    <text evidence="9">The sequence shown here is derived from an EMBL/GenBank/DDBJ whole genome shotgun (WGS) entry which is preliminary data.</text>
</comment>
<gene>
    <name evidence="7" type="primary">mraZ</name>
    <name evidence="9" type="ORF">FJZ47_07355</name>
</gene>
<keyword evidence="4 7" id="KW-0805">Transcription regulation</keyword>
<evidence type="ECO:0000259" key="8">
    <source>
        <dbReference type="PROSITE" id="PS51740"/>
    </source>
</evidence>
<dbReference type="GO" id="GO:2000143">
    <property type="term" value="P:negative regulation of DNA-templated transcription initiation"/>
    <property type="evidence" value="ECO:0007669"/>
    <property type="project" value="TreeGrafter"/>
</dbReference>
<protein>
    <recommendedName>
        <fullName evidence="1 7">Transcriptional regulator MraZ</fullName>
    </recommendedName>
</protein>
<evidence type="ECO:0000256" key="7">
    <source>
        <dbReference type="HAMAP-Rule" id="MF_01008"/>
    </source>
</evidence>
<dbReference type="GO" id="GO:0009295">
    <property type="term" value="C:nucleoid"/>
    <property type="evidence" value="ECO:0007669"/>
    <property type="project" value="UniProtKB-SubCell"/>
</dbReference>
<evidence type="ECO:0000313" key="9">
    <source>
        <dbReference type="EMBL" id="MBM3223601.1"/>
    </source>
</evidence>
<dbReference type="Proteomes" id="UP000712673">
    <property type="component" value="Unassembled WGS sequence"/>
</dbReference>
<organism evidence="9 10">
    <name type="scientific">Tectimicrobiota bacterium</name>
    <dbReference type="NCBI Taxonomy" id="2528274"/>
    <lineage>
        <taxon>Bacteria</taxon>
        <taxon>Pseudomonadati</taxon>
        <taxon>Nitrospinota/Tectimicrobiota group</taxon>
        <taxon>Candidatus Tectimicrobiota</taxon>
    </lineage>
</organism>
<evidence type="ECO:0000256" key="5">
    <source>
        <dbReference type="ARBA" id="ARBA00023125"/>
    </source>
</evidence>
<evidence type="ECO:0000256" key="3">
    <source>
        <dbReference type="ARBA" id="ARBA00022737"/>
    </source>
</evidence>
<dbReference type="GO" id="GO:0003700">
    <property type="term" value="F:DNA-binding transcription factor activity"/>
    <property type="evidence" value="ECO:0007669"/>
    <property type="project" value="UniProtKB-UniRule"/>
</dbReference>
<dbReference type="InterPro" id="IPR020603">
    <property type="entry name" value="MraZ_dom"/>
</dbReference>
<feature type="domain" description="SpoVT-AbrB" evidence="8">
    <location>
        <begin position="83"/>
        <end position="126"/>
    </location>
</feature>
<feature type="domain" description="SpoVT-AbrB" evidence="8">
    <location>
        <begin position="5"/>
        <end position="55"/>
    </location>
</feature>
<dbReference type="PROSITE" id="PS51740">
    <property type="entry name" value="SPOVT_ABRB"/>
    <property type="match status" value="2"/>
</dbReference>
<dbReference type="InterPro" id="IPR007159">
    <property type="entry name" value="SpoVT-AbrB_dom"/>
</dbReference>
<evidence type="ECO:0000256" key="1">
    <source>
        <dbReference type="ARBA" id="ARBA00013860"/>
    </source>
</evidence>
<evidence type="ECO:0000256" key="4">
    <source>
        <dbReference type="ARBA" id="ARBA00023015"/>
    </source>
</evidence>
<dbReference type="InterPro" id="IPR037914">
    <property type="entry name" value="SpoVT-AbrB_sf"/>
</dbReference>
<dbReference type="GO" id="GO:0005737">
    <property type="term" value="C:cytoplasm"/>
    <property type="evidence" value="ECO:0007669"/>
    <property type="project" value="UniProtKB-UniRule"/>
</dbReference>
<dbReference type="InterPro" id="IPR038619">
    <property type="entry name" value="MraZ_sf"/>
</dbReference>
<evidence type="ECO:0000256" key="6">
    <source>
        <dbReference type="ARBA" id="ARBA00023163"/>
    </source>
</evidence>
<comment type="similarity">
    <text evidence="7">Belongs to the MraZ family.</text>
</comment>
<keyword evidence="3" id="KW-0677">Repeat</keyword>
<dbReference type="SUPFAM" id="SSF89447">
    <property type="entry name" value="AbrB/MazE/MraZ-like"/>
    <property type="match status" value="1"/>
</dbReference>
<dbReference type="PANTHER" id="PTHR34701:SF1">
    <property type="entry name" value="TRANSCRIPTIONAL REGULATOR MRAZ"/>
    <property type="match status" value="1"/>
</dbReference>
<name>A0A937W1R7_UNCTE</name>
<dbReference type="Pfam" id="PF02381">
    <property type="entry name" value="MraZ"/>
    <property type="match status" value="2"/>
</dbReference>
<reference evidence="9" key="1">
    <citation type="submission" date="2019-03" db="EMBL/GenBank/DDBJ databases">
        <title>Lake Tanganyika Metagenome-Assembled Genomes (MAGs).</title>
        <authorList>
            <person name="Tran P."/>
        </authorList>
    </citation>
    <scope>NUCLEOTIDE SEQUENCE</scope>
    <source>
        <strain evidence="9">K_DeepCast_65m_m2_066</strain>
    </source>
</reference>
<keyword evidence="6 7" id="KW-0804">Transcription</keyword>
<evidence type="ECO:0000313" key="10">
    <source>
        <dbReference type="Proteomes" id="UP000712673"/>
    </source>
</evidence>
<dbReference type="CDD" id="cd16321">
    <property type="entry name" value="MraZ_C"/>
    <property type="match status" value="1"/>
</dbReference>
<dbReference type="InterPro" id="IPR003444">
    <property type="entry name" value="MraZ"/>
</dbReference>
<dbReference type="EMBL" id="VGLS01000168">
    <property type="protein sequence ID" value="MBM3223601.1"/>
    <property type="molecule type" value="Genomic_DNA"/>
</dbReference>